<comment type="similarity">
    <text evidence="6">Belongs to the methyltransferase superfamily. RNA methyltransferase RsmG family.</text>
</comment>
<evidence type="ECO:0000256" key="6">
    <source>
        <dbReference type="HAMAP-Rule" id="MF_00074"/>
    </source>
</evidence>
<dbReference type="Gene3D" id="3.40.50.150">
    <property type="entry name" value="Vaccinia Virus protein VP39"/>
    <property type="match status" value="1"/>
</dbReference>
<feature type="binding site" evidence="6">
    <location>
        <position position="89"/>
    </location>
    <ligand>
        <name>S-adenosyl-L-methionine</name>
        <dbReference type="ChEBI" id="CHEBI:59789"/>
    </ligand>
</feature>
<feature type="binding site" evidence="6">
    <location>
        <begin position="140"/>
        <end position="141"/>
    </location>
    <ligand>
        <name>S-adenosyl-L-methionine</name>
        <dbReference type="ChEBI" id="CHEBI:59789"/>
    </ligand>
</feature>
<comment type="caution">
    <text evidence="7">The sequence shown here is derived from an EMBL/GenBank/DDBJ whole genome shotgun (WGS) entry which is preliminary data.</text>
</comment>
<keyword evidence="4 6" id="KW-0808">Transferase</keyword>
<dbReference type="HAMAP" id="MF_00074">
    <property type="entry name" value="16SrRNA_methyltr_G"/>
    <property type="match status" value="1"/>
</dbReference>
<comment type="subcellular location">
    <subcellularLocation>
        <location evidence="6">Cytoplasm</location>
    </subcellularLocation>
</comment>
<dbReference type="GO" id="GO:0070043">
    <property type="term" value="F:rRNA (guanine-N7-)-methyltransferase activity"/>
    <property type="evidence" value="ECO:0007669"/>
    <property type="project" value="UniProtKB-UniRule"/>
</dbReference>
<evidence type="ECO:0000256" key="2">
    <source>
        <dbReference type="ARBA" id="ARBA00022552"/>
    </source>
</evidence>
<organism evidence="7 8">
    <name type="scientific">Pollutimonas subterranea</name>
    <dbReference type="NCBI Taxonomy" id="2045210"/>
    <lineage>
        <taxon>Bacteria</taxon>
        <taxon>Pseudomonadati</taxon>
        <taxon>Pseudomonadota</taxon>
        <taxon>Betaproteobacteria</taxon>
        <taxon>Burkholderiales</taxon>
        <taxon>Alcaligenaceae</taxon>
        <taxon>Pollutimonas</taxon>
    </lineage>
</organism>
<keyword evidence="3 6" id="KW-0489">Methyltransferase</keyword>
<evidence type="ECO:0000313" key="7">
    <source>
        <dbReference type="EMBL" id="PLC48337.1"/>
    </source>
</evidence>
<feature type="binding site" evidence="6">
    <location>
        <position position="94"/>
    </location>
    <ligand>
        <name>S-adenosyl-L-methionine</name>
        <dbReference type="ChEBI" id="CHEBI:59789"/>
    </ligand>
</feature>
<keyword evidence="2 6" id="KW-0698">rRNA processing</keyword>
<protein>
    <recommendedName>
        <fullName evidence="6">Ribosomal RNA small subunit methyltransferase G</fullName>
        <ecNumber evidence="6">2.1.1.170</ecNumber>
    </recommendedName>
    <alternativeName>
        <fullName evidence="6">16S rRNA 7-methylguanosine methyltransferase</fullName>
        <shortName evidence="6">16S rRNA m7G methyltransferase</shortName>
    </alternativeName>
</protein>
<keyword evidence="8" id="KW-1185">Reference proteome</keyword>
<evidence type="ECO:0000256" key="1">
    <source>
        <dbReference type="ARBA" id="ARBA00022490"/>
    </source>
</evidence>
<dbReference type="Proteomes" id="UP000234190">
    <property type="component" value="Unassembled WGS sequence"/>
</dbReference>
<dbReference type="RefSeq" id="WP_102075494.1">
    <property type="nucleotide sequence ID" value="NZ_PDNW01000022.1"/>
</dbReference>
<evidence type="ECO:0000256" key="4">
    <source>
        <dbReference type="ARBA" id="ARBA00022679"/>
    </source>
</evidence>
<dbReference type="CDD" id="cd02440">
    <property type="entry name" value="AdoMet_MTases"/>
    <property type="match status" value="1"/>
</dbReference>
<dbReference type="OrthoDB" id="9808773at2"/>
<sequence length="225" mass="24950">MTQDHDYAQRLDAAAKALEIDLDLEQSSALLGYIAQLQRWNRTYNLTALRDPEQMLIQHLFDSLAVVGPLDQILYKNTVSTKPLVVDVGSGAGLPGVVLAIMRPHWTIRCVDAVEKKMAFVRQMASVLKLPNLHAVHARVETLPSLEADIVISRAFASLLDFATLAGSHVAQGGQLAAMKGREPLDEIDTLEQQTDWRSRHVQTLHVPELNAQRCLVWLSRQGSS</sequence>
<name>A0A2N4U021_9BURK</name>
<dbReference type="PIRSF" id="PIRSF003078">
    <property type="entry name" value="GidB"/>
    <property type="match status" value="1"/>
</dbReference>
<comment type="function">
    <text evidence="6">Specifically methylates the N7 position of guanine in position 527 of 16S rRNA.</text>
</comment>
<evidence type="ECO:0000256" key="3">
    <source>
        <dbReference type="ARBA" id="ARBA00022603"/>
    </source>
</evidence>
<dbReference type="InterPro" id="IPR003682">
    <property type="entry name" value="rRNA_ssu_MeTfrase_G"/>
</dbReference>
<dbReference type="PANTHER" id="PTHR31760:SF0">
    <property type="entry name" value="S-ADENOSYL-L-METHIONINE-DEPENDENT METHYLTRANSFERASES SUPERFAMILY PROTEIN"/>
    <property type="match status" value="1"/>
</dbReference>
<gene>
    <name evidence="6" type="primary">rsmG</name>
    <name evidence="7" type="ORF">CR159_18780</name>
</gene>
<keyword evidence="5 6" id="KW-0949">S-adenosyl-L-methionine</keyword>
<accession>A0A2N4U021</accession>
<reference evidence="7 8" key="1">
    <citation type="submission" date="2017-10" db="EMBL/GenBank/DDBJ databases">
        <title>Two draft genome sequences of Pusillimonas sp. strains isolated from a nitrate- and radionuclide-contaminated groundwater in Russia.</title>
        <authorList>
            <person name="Grouzdev D.S."/>
            <person name="Tourova T.P."/>
            <person name="Goeva M.A."/>
            <person name="Babich T.L."/>
            <person name="Sokolova D.S."/>
            <person name="Abdullin R."/>
            <person name="Poltaraus A.B."/>
            <person name="Toshchakov S.V."/>
            <person name="Nazina T.N."/>
        </authorList>
    </citation>
    <scope>NUCLEOTIDE SEQUENCE [LARGE SCALE GENOMIC DNA]</scope>
    <source>
        <strain evidence="7 8">JR1/69-3-13</strain>
    </source>
</reference>
<dbReference type="GO" id="GO:0005829">
    <property type="term" value="C:cytosol"/>
    <property type="evidence" value="ECO:0007669"/>
    <property type="project" value="TreeGrafter"/>
</dbReference>
<dbReference type="EC" id="2.1.1.170" evidence="6"/>
<dbReference type="InterPro" id="IPR029063">
    <property type="entry name" value="SAM-dependent_MTases_sf"/>
</dbReference>
<feature type="binding site" evidence="6">
    <location>
        <position position="154"/>
    </location>
    <ligand>
        <name>S-adenosyl-L-methionine</name>
        <dbReference type="ChEBI" id="CHEBI:59789"/>
    </ligand>
</feature>
<evidence type="ECO:0000313" key="8">
    <source>
        <dbReference type="Proteomes" id="UP000234190"/>
    </source>
</evidence>
<dbReference type="NCBIfam" id="TIGR00138">
    <property type="entry name" value="rsmG_gidB"/>
    <property type="match status" value="1"/>
</dbReference>
<dbReference type="AlphaFoldDB" id="A0A2N4U021"/>
<comment type="catalytic activity">
    <reaction evidence="6">
        <text>guanosine(527) in 16S rRNA + S-adenosyl-L-methionine = N(7)-methylguanosine(527) in 16S rRNA + S-adenosyl-L-homocysteine</text>
        <dbReference type="Rhea" id="RHEA:42732"/>
        <dbReference type="Rhea" id="RHEA-COMP:10209"/>
        <dbReference type="Rhea" id="RHEA-COMP:10210"/>
        <dbReference type="ChEBI" id="CHEBI:57856"/>
        <dbReference type="ChEBI" id="CHEBI:59789"/>
        <dbReference type="ChEBI" id="CHEBI:74269"/>
        <dbReference type="ChEBI" id="CHEBI:74480"/>
        <dbReference type="EC" id="2.1.1.170"/>
    </reaction>
</comment>
<dbReference type="Pfam" id="PF02527">
    <property type="entry name" value="GidB"/>
    <property type="match status" value="1"/>
</dbReference>
<keyword evidence="1 6" id="KW-0963">Cytoplasm</keyword>
<dbReference type="SUPFAM" id="SSF53335">
    <property type="entry name" value="S-adenosyl-L-methionine-dependent methyltransferases"/>
    <property type="match status" value="1"/>
</dbReference>
<evidence type="ECO:0000256" key="5">
    <source>
        <dbReference type="ARBA" id="ARBA00022691"/>
    </source>
</evidence>
<dbReference type="EMBL" id="PDNW01000022">
    <property type="protein sequence ID" value="PLC48337.1"/>
    <property type="molecule type" value="Genomic_DNA"/>
</dbReference>
<dbReference type="PANTHER" id="PTHR31760">
    <property type="entry name" value="S-ADENOSYL-L-METHIONINE-DEPENDENT METHYLTRANSFERASES SUPERFAMILY PROTEIN"/>
    <property type="match status" value="1"/>
</dbReference>
<comment type="caution">
    <text evidence="6">Lacks conserved residue(s) required for the propagation of feature annotation.</text>
</comment>
<proteinExistence type="inferred from homology"/>